<protein>
    <recommendedName>
        <fullName evidence="3">Fibronectin type-III domain-containing protein</fullName>
    </recommendedName>
</protein>
<sequence>MPSSSTTFESPTVVAVYATYAVLCWQQPRTAHTNTVAEHITWVYQIEYNCSCRARQQPFSITTSDTFALLATPHAGETYYVRVVARATVAGAGAGVISSKVTLTAGGASPTRRDGGACPLVCVFDSLYLAANVAVEDTAALRAARCSATGAAALLDTVSIGHSLESDVAVRAYRMTYGGGVRVLPTSDAAVVYYMVATARQHTGRRTRAMDLLAVMQRDSAAVVFCGIGCDGGLALRAATSFLSSLATACPSMCRSVLCITHGTPRLLLKEGPRLLAHTLSLSEQLWHYTQLPLGDAALLHDGAMALSRRGSGAAAADTPPLGYTGGYYRNTLVGLRCGLVDGARLQFSPSLPDQLMTEAEEAEPQTFDVAGQLRALAALLSPANPRWLAPSVSSVRHCSHGALLHTTVEGTNLHYSPRVTLAPLDPRGGAPLFPRVSSCSPLRLECTTCLLPWLRRAAAGGVQVCVLLHTSIAAAAASTSSVVTLSSDLRALLRAAGEATAPWSAAAAPGLVDCALRLQPLCTLAVTGDTAVNPMVEALCAIASAAEVLVSPAASDGAASSGGGVFKFVNSVAARLSSSSVEARAGAAPVVRVPGVEAAYLQSAVREWRSAGLAAADVWAARCASWQQRVFHGLPSLRDDAYRSTLVRLLRLFDGAAGDDDDDDGSGEPAPLACLEAWLYTHTKYHVSAAQSAPVHMDESLSRELSLTDFYTAVAGVVGAGATAAPGAPLPHLRESLELWAVCHCFELRREMARTTMVCAVGPPGCGMSTLQASLAAVLHGEVVRRSGRQDACSRFILSSIPASRLSALCMAAQSGARCCVLLAAEASDLSTAAYTAMSIRIQEQLTHTGQHLFRLITKADEHLRRGPHLHAELQDEASVAALMTRVGAELVGGCSAEEHRLVVALAPSTSRLSELVGCTLEESERCAGRLRRHAEALLLQCIRLGAAQGGEDAVVEPLQP</sequence>
<reference evidence="1 2" key="1">
    <citation type="journal article" date="2021" name="MBio">
        <title>A New Model Trypanosomatid, Novymonas esmeraldas: Genomic Perception of Its 'Candidatus Pandoraea novymonadis' Endosymbiont.</title>
        <authorList>
            <person name="Zakharova A."/>
            <person name="Saura A."/>
            <person name="Butenko A."/>
            <person name="Podesvova L."/>
            <person name="Warmusova S."/>
            <person name="Kostygov A.Y."/>
            <person name="Nenarokova A."/>
            <person name="Lukes J."/>
            <person name="Opperdoes F.R."/>
            <person name="Yurchenko V."/>
        </authorList>
    </citation>
    <scope>NUCLEOTIDE SEQUENCE [LARGE SCALE GENOMIC DNA]</scope>
    <source>
        <strain evidence="1 2">E262AT.01</strain>
    </source>
</reference>
<name>A0AAW0EX64_9TRYP</name>
<proteinExistence type="predicted"/>
<organism evidence="1 2">
    <name type="scientific">Novymonas esmeraldas</name>
    <dbReference type="NCBI Taxonomy" id="1808958"/>
    <lineage>
        <taxon>Eukaryota</taxon>
        <taxon>Discoba</taxon>
        <taxon>Euglenozoa</taxon>
        <taxon>Kinetoplastea</taxon>
        <taxon>Metakinetoplastina</taxon>
        <taxon>Trypanosomatida</taxon>
        <taxon>Trypanosomatidae</taxon>
        <taxon>Novymonas</taxon>
    </lineage>
</organism>
<accession>A0AAW0EX64</accession>
<comment type="caution">
    <text evidence="1">The sequence shown here is derived from an EMBL/GenBank/DDBJ whole genome shotgun (WGS) entry which is preliminary data.</text>
</comment>
<keyword evidence="2" id="KW-1185">Reference proteome</keyword>
<dbReference type="EMBL" id="JAECZO010000160">
    <property type="protein sequence ID" value="KAK7198583.1"/>
    <property type="molecule type" value="Genomic_DNA"/>
</dbReference>
<gene>
    <name evidence="1" type="ORF">NESM_000821200</name>
</gene>
<evidence type="ECO:0000313" key="2">
    <source>
        <dbReference type="Proteomes" id="UP001430356"/>
    </source>
</evidence>
<evidence type="ECO:0000313" key="1">
    <source>
        <dbReference type="EMBL" id="KAK7198583.1"/>
    </source>
</evidence>
<dbReference type="InterPro" id="IPR036116">
    <property type="entry name" value="FN3_sf"/>
</dbReference>
<evidence type="ECO:0008006" key="3">
    <source>
        <dbReference type="Google" id="ProtNLM"/>
    </source>
</evidence>
<dbReference type="SUPFAM" id="SSF49265">
    <property type="entry name" value="Fibronectin type III"/>
    <property type="match status" value="1"/>
</dbReference>
<dbReference type="AlphaFoldDB" id="A0AAW0EX64"/>
<dbReference type="Proteomes" id="UP001430356">
    <property type="component" value="Unassembled WGS sequence"/>
</dbReference>